<reference evidence="2 3" key="1">
    <citation type="submission" date="2019-01" db="EMBL/GenBank/DDBJ databases">
        <title>Spirosoma flava sp. nov., a propanil-degrading bacterium isolated from herbicide-contaminated soil.</title>
        <authorList>
            <person name="Zhang L."/>
            <person name="Jiang J.-D."/>
        </authorList>
    </citation>
    <scope>NUCLEOTIDE SEQUENCE [LARGE SCALE GENOMIC DNA]</scope>
    <source>
        <strain evidence="2 3">TY50</strain>
    </source>
</reference>
<evidence type="ECO:0000256" key="1">
    <source>
        <dbReference type="SAM" id="Phobius"/>
    </source>
</evidence>
<dbReference type="Proteomes" id="UP000290407">
    <property type="component" value="Unassembled WGS sequence"/>
</dbReference>
<dbReference type="InterPro" id="IPR009781">
    <property type="entry name" value="DUF1345"/>
</dbReference>
<accession>A0A4Q2UQJ5</accession>
<organism evidence="2 3">
    <name type="scientific">Spirosoma sordidisoli</name>
    <dbReference type="NCBI Taxonomy" id="2502893"/>
    <lineage>
        <taxon>Bacteria</taxon>
        <taxon>Pseudomonadati</taxon>
        <taxon>Bacteroidota</taxon>
        <taxon>Cytophagia</taxon>
        <taxon>Cytophagales</taxon>
        <taxon>Cytophagaceae</taxon>
        <taxon>Spirosoma</taxon>
    </lineage>
</organism>
<evidence type="ECO:0000313" key="3">
    <source>
        <dbReference type="Proteomes" id="UP000290407"/>
    </source>
</evidence>
<protein>
    <submittedName>
        <fullName evidence="2">DUF1345 domain-containing protein</fullName>
    </submittedName>
</protein>
<evidence type="ECO:0000313" key="2">
    <source>
        <dbReference type="EMBL" id="RYC72027.1"/>
    </source>
</evidence>
<dbReference type="Pfam" id="PF07077">
    <property type="entry name" value="DUF1345"/>
    <property type="match status" value="1"/>
</dbReference>
<dbReference type="AlphaFoldDB" id="A0A4Q2UQJ5"/>
<gene>
    <name evidence="2" type="ORF">EQG79_07865</name>
</gene>
<name>A0A4Q2UQJ5_9BACT</name>
<proteinExistence type="predicted"/>
<feature type="transmembrane region" description="Helical" evidence="1">
    <location>
        <begin position="81"/>
        <end position="101"/>
    </location>
</feature>
<dbReference type="EMBL" id="SBLB01000001">
    <property type="protein sequence ID" value="RYC72027.1"/>
    <property type="molecule type" value="Genomic_DNA"/>
</dbReference>
<feature type="transmembrane region" description="Helical" evidence="1">
    <location>
        <begin position="193"/>
        <end position="216"/>
    </location>
</feature>
<keyword evidence="1" id="KW-0812">Transmembrane</keyword>
<dbReference type="RefSeq" id="WP_077920655.1">
    <property type="nucleotide sequence ID" value="NZ_SBLB01000001.1"/>
</dbReference>
<comment type="caution">
    <text evidence="2">The sequence shown here is derived from an EMBL/GenBank/DDBJ whole genome shotgun (WGS) entry which is preliminary data.</text>
</comment>
<sequence>MSIAKRVSRFDAHQRLYLALGVALLTALVVMPTTYQTPVKLTLIWIGYACTVLGLMWTSILVAHPRDLPRLSRLQDSSRTFIFAFVVVAAVASLFAVVALLDSMKPAERATHSTLAVLAVFSAWALVHTVFIMRYAHLYYGNDPRQTHRPGGLDFPHEPEPDYLDFAYFSFVIGMTSQVSDVAIGSKAMRRTALIHGVLSFGFNTTIIALTISGLAPLL</sequence>
<keyword evidence="1" id="KW-0472">Membrane</keyword>
<keyword evidence="1" id="KW-1133">Transmembrane helix</keyword>
<feature type="transmembrane region" description="Helical" evidence="1">
    <location>
        <begin position="113"/>
        <end position="136"/>
    </location>
</feature>
<keyword evidence="3" id="KW-1185">Reference proteome</keyword>
<feature type="transmembrane region" description="Helical" evidence="1">
    <location>
        <begin position="16"/>
        <end position="35"/>
    </location>
</feature>
<feature type="transmembrane region" description="Helical" evidence="1">
    <location>
        <begin position="41"/>
        <end position="60"/>
    </location>
</feature>